<organism evidence="2 3">
    <name type="scientific">Corynebacterium marinum</name>
    <dbReference type="NCBI Taxonomy" id="349751"/>
    <lineage>
        <taxon>Bacteria</taxon>
        <taxon>Bacillati</taxon>
        <taxon>Actinomycetota</taxon>
        <taxon>Actinomycetes</taxon>
        <taxon>Mycobacteriales</taxon>
        <taxon>Corynebacteriaceae</taxon>
        <taxon>Corynebacterium</taxon>
    </lineage>
</organism>
<gene>
    <name evidence="2" type="ORF">GX570_10640</name>
</gene>
<reference evidence="2 3" key="1">
    <citation type="journal article" date="2020" name="Biotechnol. Biofuels">
        <title>New insights from the biogas microbiome by comprehensive genome-resolved metagenomics of nearly 1600 species originating from multiple anaerobic digesters.</title>
        <authorList>
            <person name="Campanaro S."/>
            <person name="Treu L."/>
            <person name="Rodriguez-R L.M."/>
            <person name="Kovalovszki A."/>
            <person name="Ziels R.M."/>
            <person name="Maus I."/>
            <person name="Zhu X."/>
            <person name="Kougias P.G."/>
            <person name="Basile A."/>
            <person name="Luo G."/>
            <person name="Schluter A."/>
            <person name="Konstantinidis K.T."/>
            <person name="Angelidaki I."/>
        </authorList>
    </citation>
    <scope>NUCLEOTIDE SEQUENCE [LARGE SCALE GENOMIC DNA]</scope>
    <source>
        <strain evidence="2">AS06rmzACSIP_235</strain>
    </source>
</reference>
<evidence type="ECO:0000313" key="2">
    <source>
        <dbReference type="EMBL" id="NLF91785.1"/>
    </source>
</evidence>
<feature type="compositionally biased region" description="Basic and acidic residues" evidence="1">
    <location>
        <begin position="32"/>
        <end position="55"/>
    </location>
</feature>
<evidence type="ECO:0000313" key="3">
    <source>
        <dbReference type="Proteomes" id="UP000523614"/>
    </source>
</evidence>
<feature type="region of interest" description="Disordered" evidence="1">
    <location>
        <begin position="1"/>
        <end position="55"/>
    </location>
</feature>
<feature type="compositionally biased region" description="Polar residues" evidence="1">
    <location>
        <begin position="1"/>
        <end position="13"/>
    </location>
</feature>
<dbReference type="AlphaFoldDB" id="A0A847HEV7"/>
<accession>A0A847HEV7</accession>
<evidence type="ECO:0000256" key="1">
    <source>
        <dbReference type="SAM" id="MobiDB-lite"/>
    </source>
</evidence>
<dbReference type="EMBL" id="JAAYYP010000385">
    <property type="protein sequence ID" value="NLF91785.1"/>
    <property type="molecule type" value="Genomic_DNA"/>
</dbReference>
<proteinExistence type="predicted"/>
<protein>
    <submittedName>
        <fullName evidence="2">Uncharacterized protein</fullName>
    </submittedName>
</protein>
<name>A0A847HEV7_9CORY</name>
<sequence>MTTDPKNPDQQPTPIADPDGRPGQQPTDVPQPEDRADRDSFDHKVAENPPRDDEA</sequence>
<dbReference type="Proteomes" id="UP000523614">
    <property type="component" value="Unassembled WGS sequence"/>
</dbReference>
<comment type="caution">
    <text evidence="2">The sequence shown here is derived from an EMBL/GenBank/DDBJ whole genome shotgun (WGS) entry which is preliminary data.</text>
</comment>